<evidence type="ECO:0000259" key="14">
    <source>
        <dbReference type="PROSITE" id="PS51199"/>
    </source>
</evidence>
<keyword evidence="3" id="KW-0235">DNA replication</keyword>
<dbReference type="Gene3D" id="1.10.860.10">
    <property type="entry name" value="DNAb Helicase, Chain A"/>
    <property type="match status" value="1"/>
</dbReference>
<evidence type="ECO:0000256" key="8">
    <source>
        <dbReference type="ARBA" id="ARBA00023125"/>
    </source>
</evidence>
<evidence type="ECO:0000256" key="2">
    <source>
        <dbReference type="ARBA" id="ARBA00022515"/>
    </source>
</evidence>
<dbReference type="InterPro" id="IPR007693">
    <property type="entry name" value="DNA_helicase_DnaB-like_N"/>
</dbReference>
<accession>B8IAN0</accession>
<evidence type="ECO:0000256" key="5">
    <source>
        <dbReference type="ARBA" id="ARBA00022801"/>
    </source>
</evidence>
<dbReference type="PANTHER" id="PTHR30153">
    <property type="entry name" value="REPLICATIVE DNA HELICASE DNAB"/>
    <property type="match status" value="1"/>
</dbReference>
<dbReference type="Proteomes" id="UP000008207">
    <property type="component" value="Chromosome"/>
</dbReference>
<dbReference type="PANTHER" id="PTHR30153:SF2">
    <property type="entry name" value="REPLICATIVE DNA HELICASE"/>
    <property type="match status" value="1"/>
</dbReference>
<evidence type="ECO:0000256" key="3">
    <source>
        <dbReference type="ARBA" id="ARBA00022705"/>
    </source>
</evidence>
<dbReference type="GO" id="GO:0005829">
    <property type="term" value="C:cytosol"/>
    <property type="evidence" value="ECO:0007669"/>
    <property type="project" value="TreeGrafter"/>
</dbReference>
<evidence type="ECO:0000256" key="11">
    <source>
        <dbReference type="ARBA" id="ARBA00048954"/>
    </source>
</evidence>
<dbReference type="PROSITE" id="PS50807">
    <property type="entry name" value="GCM"/>
    <property type="match status" value="1"/>
</dbReference>
<keyword evidence="5" id="KW-0378">Hydrolase</keyword>
<evidence type="ECO:0000256" key="12">
    <source>
        <dbReference type="SAM" id="MobiDB-lite"/>
    </source>
</evidence>
<gene>
    <name evidence="15" type="ordered locus">Mnod_6270</name>
</gene>
<dbReference type="GO" id="GO:0005524">
    <property type="term" value="F:ATP binding"/>
    <property type="evidence" value="ECO:0007669"/>
    <property type="project" value="UniProtKB-KW"/>
</dbReference>
<dbReference type="InterPro" id="IPR007694">
    <property type="entry name" value="DNA_helicase_DnaB-like_C"/>
</dbReference>
<keyword evidence="4" id="KW-0547">Nucleotide-binding</keyword>
<dbReference type="SUPFAM" id="SSF52540">
    <property type="entry name" value="P-loop containing nucleoside triphosphate hydrolases"/>
    <property type="match status" value="1"/>
</dbReference>
<keyword evidence="6 15" id="KW-0347">Helicase</keyword>
<dbReference type="GO" id="GO:0006269">
    <property type="term" value="P:DNA replication, synthesis of primer"/>
    <property type="evidence" value="ECO:0007669"/>
    <property type="project" value="UniProtKB-KW"/>
</dbReference>
<protein>
    <recommendedName>
        <fullName evidence="10">DNA 5'-3' helicase</fullName>
        <ecNumber evidence="10">5.6.2.3</ecNumber>
    </recommendedName>
</protein>
<evidence type="ECO:0000259" key="13">
    <source>
        <dbReference type="PROSITE" id="PS50807"/>
    </source>
</evidence>
<keyword evidence="7" id="KW-0067">ATP-binding</keyword>
<feature type="domain" description="SF4 helicase" evidence="14">
    <location>
        <begin position="194"/>
        <end position="486"/>
    </location>
</feature>
<feature type="region of interest" description="Disordered" evidence="12">
    <location>
        <begin position="1"/>
        <end position="22"/>
    </location>
</feature>
<dbReference type="GO" id="GO:0043139">
    <property type="term" value="F:5'-3' DNA helicase activity"/>
    <property type="evidence" value="ECO:0007669"/>
    <property type="project" value="UniProtKB-EC"/>
</dbReference>
<dbReference type="InterPro" id="IPR016136">
    <property type="entry name" value="DNA_helicase_N/primase_C"/>
</dbReference>
<evidence type="ECO:0000313" key="15">
    <source>
        <dbReference type="EMBL" id="ACL61075.1"/>
    </source>
</evidence>
<dbReference type="OrthoDB" id="9773982at2"/>
<keyword evidence="9" id="KW-0413">Isomerase</keyword>
<keyword evidence="2" id="KW-0639">Primosome</keyword>
<dbReference type="HOGENOM" id="CLU_005373_0_0_5"/>
<feature type="domain" description="GCM" evidence="13">
    <location>
        <begin position="1"/>
        <end position="34"/>
    </location>
</feature>
<dbReference type="KEGG" id="mno:Mnod_6270"/>
<dbReference type="RefSeq" id="WP_015932657.1">
    <property type="nucleotide sequence ID" value="NC_011894.1"/>
</dbReference>
<dbReference type="Gene3D" id="3.40.50.300">
    <property type="entry name" value="P-loop containing nucleotide triphosphate hydrolases"/>
    <property type="match status" value="1"/>
</dbReference>
<dbReference type="EC" id="5.6.2.3" evidence="10"/>
<dbReference type="InterPro" id="IPR036185">
    <property type="entry name" value="DNA_heli_DnaB-like_N_sf"/>
</dbReference>
<dbReference type="Pfam" id="PF00772">
    <property type="entry name" value="DnaB"/>
    <property type="match status" value="1"/>
</dbReference>
<comment type="catalytic activity">
    <reaction evidence="11">
        <text>ATP + H2O = ADP + phosphate + H(+)</text>
        <dbReference type="Rhea" id="RHEA:13065"/>
        <dbReference type="ChEBI" id="CHEBI:15377"/>
        <dbReference type="ChEBI" id="CHEBI:15378"/>
        <dbReference type="ChEBI" id="CHEBI:30616"/>
        <dbReference type="ChEBI" id="CHEBI:43474"/>
        <dbReference type="ChEBI" id="CHEBI:456216"/>
        <dbReference type="EC" id="5.6.2.3"/>
    </reaction>
</comment>
<dbReference type="Pfam" id="PF03796">
    <property type="entry name" value="DnaB_C"/>
    <property type="match status" value="1"/>
</dbReference>
<evidence type="ECO:0000256" key="4">
    <source>
        <dbReference type="ARBA" id="ARBA00022741"/>
    </source>
</evidence>
<evidence type="ECO:0000256" key="6">
    <source>
        <dbReference type="ARBA" id="ARBA00022806"/>
    </source>
</evidence>
<proteinExistence type="inferred from homology"/>
<dbReference type="STRING" id="460265.Mnod_6270"/>
<dbReference type="InterPro" id="IPR027417">
    <property type="entry name" value="P-loop_NTPase"/>
</dbReference>
<sequence length="486" mass="53528">MRRNGNVIPFQGVGGHDTPAPPHSLEVEQALLGAVLIHNDVMAEVTPLVAPDHFYEALHGQIWREMAAMIAQGLACTPISAKAFIGDRDIGEGMRLGDYLRQLAVTATTTVNAKSYATIIRDLHARRLIIEAAEQAADRARNEGVETSADAIVDGVEAAMLDCRAADGVSHLAGMYGVDAADWLIERIEAKRNGTLANETIPTGFTHIDALTKGGYRRGELWLIAGRPGMGKTVALTSFSRRAAQSAGTLVYQLEVPRDQQVARYLADVAWQNQGALAFGDIMEGTRLTDEDMWRLRWARDQLHGLPLRLECEPGITLAKIVHGIRAEKRRLARKGISLGVVFIDYLKYIKVPDRYKGNRNLEIGEISGGLKTAAKQEDVCIVLLTQLNRQVESQGREDRRPSLGDLRDSGELEQDADRVLFLYRDAYYLEEKVKRTGDPDLAERLARRRNVLEVIFGKNRAGPLTSAELFCDVASSRLDTLAPGA</sequence>
<dbReference type="AlphaFoldDB" id="B8IAN0"/>
<dbReference type="eggNOG" id="COG0305">
    <property type="taxonomic scope" value="Bacteria"/>
</dbReference>
<dbReference type="GO" id="GO:0016787">
    <property type="term" value="F:hydrolase activity"/>
    <property type="evidence" value="ECO:0007669"/>
    <property type="project" value="UniProtKB-KW"/>
</dbReference>
<comment type="similarity">
    <text evidence="1">Belongs to the helicase family. DnaB subfamily.</text>
</comment>
<keyword evidence="16" id="KW-1185">Reference proteome</keyword>
<evidence type="ECO:0000256" key="10">
    <source>
        <dbReference type="ARBA" id="ARBA00044969"/>
    </source>
</evidence>
<evidence type="ECO:0000256" key="7">
    <source>
        <dbReference type="ARBA" id="ARBA00022840"/>
    </source>
</evidence>
<dbReference type="SUPFAM" id="SSF48024">
    <property type="entry name" value="N-terminal domain of DnaB helicase"/>
    <property type="match status" value="1"/>
</dbReference>
<reference evidence="15 16" key="1">
    <citation type="submission" date="2009-01" db="EMBL/GenBank/DDBJ databases">
        <title>Complete sequence of chromosome of Methylobacterium nodulans ORS 2060.</title>
        <authorList>
            <consortium name="US DOE Joint Genome Institute"/>
            <person name="Lucas S."/>
            <person name="Copeland A."/>
            <person name="Lapidus A."/>
            <person name="Glavina del Rio T."/>
            <person name="Dalin E."/>
            <person name="Tice H."/>
            <person name="Bruce D."/>
            <person name="Goodwin L."/>
            <person name="Pitluck S."/>
            <person name="Sims D."/>
            <person name="Brettin T."/>
            <person name="Detter J.C."/>
            <person name="Han C."/>
            <person name="Larimer F."/>
            <person name="Land M."/>
            <person name="Hauser L."/>
            <person name="Kyrpides N."/>
            <person name="Ivanova N."/>
            <person name="Marx C.J."/>
            <person name="Richardson P."/>
        </authorList>
    </citation>
    <scope>NUCLEOTIDE SEQUENCE [LARGE SCALE GENOMIC DNA]</scope>
    <source>
        <strain evidence="16">LMG 21967 / CNCM I-2342 / ORS 2060</strain>
    </source>
</reference>
<dbReference type="InterPro" id="IPR003902">
    <property type="entry name" value="Tscrpt_reg_GCM"/>
</dbReference>
<dbReference type="EMBL" id="CP001349">
    <property type="protein sequence ID" value="ACL61075.1"/>
    <property type="molecule type" value="Genomic_DNA"/>
</dbReference>
<organism evidence="15 16">
    <name type="scientific">Methylobacterium nodulans (strain LMG 21967 / CNCM I-2342 / ORS 2060)</name>
    <dbReference type="NCBI Taxonomy" id="460265"/>
    <lineage>
        <taxon>Bacteria</taxon>
        <taxon>Pseudomonadati</taxon>
        <taxon>Pseudomonadota</taxon>
        <taxon>Alphaproteobacteria</taxon>
        <taxon>Hyphomicrobiales</taxon>
        <taxon>Methylobacteriaceae</taxon>
        <taxon>Methylobacterium</taxon>
    </lineage>
</organism>
<keyword evidence="8" id="KW-0238">DNA-binding</keyword>
<evidence type="ECO:0000313" key="16">
    <source>
        <dbReference type="Proteomes" id="UP000008207"/>
    </source>
</evidence>
<dbReference type="GO" id="GO:1990077">
    <property type="term" value="C:primosome complex"/>
    <property type="evidence" value="ECO:0007669"/>
    <property type="project" value="UniProtKB-KW"/>
</dbReference>
<name>B8IAN0_METNO</name>
<dbReference type="PROSITE" id="PS51199">
    <property type="entry name" value="SF4_HELICASE"/>
    <property type="match status" value="1"/>
</dbReference>
<evidence type="ECO:0000256" key="1">
    <source>
        <dbReference type="ARBA" id="ARBA00008428"/>
    </source>
</evidence>
<dbReference type="GO" id="GO:0003677">
    <property type="term" value="F:DNA binding"/>
    <property type="evidence" value="ECO:0007669"/>
    <property type="project" value="UniProtKB-KW"/>
</dbReference>
<evidence type="ECO:0000256" key="9">
    <source>
        <dbReference type="ARBA" id="ARBA00023235"/>
    </source>
</evidence>
<dbReference type="GO" id="GO:0006355">
    <property type="term" value="P:regulation of DNA-templated transcription"/>
    <property type="evidence" value="ECO:0007669"/>
    <property type="project" value="InterPro"/>
</dbReference>